<dbReference type="Pfam" id="PF20434">
    <property type="entry name" value="BD-FAE"/>
    <property type="match status" value="1"/>
</dbReference>
<dbReference type="InterPro" id="IPR020845">
    <property type="entry name" value="AMP-binding_CS"/>
</dbReference>
<dbReference type="PANTHER" id="PTHR43201:SF8">
    <property type="entry name" value="ACYL-COA SYNTHETASE FAMILY MEMBER 3"/>
    <property type="match status" value="1"/>
</dbReference>
<dbReference type="InterPro" id="IPR029058">
    <property type="entry name" value="AB_hydrolase_fold"/>
</dbReference>
<feature type="domain" description="AMP-dependent synthetase/ligase" evidence="2">
    <location>
        <begin position="21"/>
        <end position="368"/>
    </location>
</feature>
<dbReference type="SUPFAM" id="SSF53474">
    <property type="entry name" value="alpha/beta-Hydrolases"/>
    <property type="match status" value="1"/>
</dbReference>
<name>A0AAD7UKG8_9STRA</name>
<accession>A0AAD7UKG8</accession>
<comment type="similarity">
    <text evidence="1">Belongs to the ATP-dependent AMP-binding enzyme family.</text>
</comment>
<feature type="domain" description="BD-FAE-like" evidence="3">
    <location>
        <begin position="704"/>
        <end position="903"/>
    </location>
</feature>
<dbReference type="Proteomes" id="UP001230188">
    <property type="component" value="Unassembled WGS sequence"/>
</dbReference>
<evidence type="ECO:0000256" key="1">
    <source>
        <dbReference type="ARBA" id="ARBA00006432"/>
    </source>
</evidence>
<comment type="caution">
    <text evidence="4">The sequence shown here is derived from an EMBL/GenBank/DDBJ whole genome shotgun (WGS) entry which is preliminary data.</text>
</comment>
<dbReference type="InterPro" id="IPR000873">
    <property type="entry name" value="AMP-dep_synth/lig_dom"/>
</dbReference>
<evidence type="ECO:0000313" key="5">
    <source>
        <dbReference type="Proteomes" id="UP001230188"/>
    </source>
</evidence>
<protein>
    <submittedName>
        <fullName evidence="4">Uncharacterized protein</fullName>
    </submittedName>
</protein>
<dbReference type="Gene3D" id="3.40.50.1820">
    <property type="entry name" value="alpha/beta hydrolase"/>
    <property type="match status" value="1"/>
</dbReference>
<reference evidence="4" key="1">
    <citation type="submission" date="2023-01" db="EMBL/GenBank/DDBJ databases">
        <title>Metagenome sequencing of chrysophaentin producing Chrysophaeum taylorii.</title>
        <authorList>
            <person name="Davison J."/>
            <person name="Bewley C."/>
        </authorList>
    </citation>
    <scope>NUCLEOTIDE SEQUENCE</scope>
    <source>
        <strain evidence="4">NIES-1699</strain>
    </source>
</reference>
<keyword evidence="5" id="KW-1185">Reference proteome</keyword>
<dbReference type="GO" id="GO:0031956">
    <property type="term" value="F:medium-chain fatty acid-CoA ligase activity"/>
    <property type="evidence" value="ECO:0007669"/>
    <property type="project" value="TreeGrafter"/>
</dbReference>
<evidence type="ECO:0000259" key="2">
    <source>
        <dbReference type="Pfam" id="PF00501"/>
    </source>
</evidence>
<sequence length="993" mass="107974">MSSFPARLDAGGGDRTFATVWSQRLGVERILSYKEFAAAVASGAAALEEHSGAVRSERVAFLAKGTLDFYVAIVSVQAVGATPVLLNWRQPVETLAGMIYDARATILAVGAPYHQVGQELATSVRQIISIDNAVRNPDWTWSVAGATRGRPRRNLDDDDDEAAVFFTSGSTSRPKPVLHTNGTLMWTADNFVFPRNSMMTTTTLCFMPNFHVLMCFQNFWLPMARGVGVSIHGADATDPITADLLLRAATDLRPSTIDTVPFIMREWAAMEPKVLGALAACAAVRSGGAPLSTAVAQRLVVDAGIKIQSHYGQTEAPGMQLLTVPNAAPDEIAVFRPPWSVVEIELDGGGDEGELLIRGCKGSSPGYLKAGALVPGSSRVDGWHRTGDVFRRVTTRSGEVGLEHVSRVDDTILLSTGEMFNPNPVEAALLETMSSIIERAVVLGQNRPQPALVVELKSTVRREAVARSLLEPRLAEINARQPLYARIGHVVILLPPRGDPELPHSVKGGVIRVQAEKLLASRLSAIYDDDDDDQAAAAAAAEAPASWWFDRAFEHLKTDHQQVDSASSLEQEVGKMLAAGKTTGEVIVELGLDSVTAARLAARWRLAREMKPNASWVDRLKARIVQKRPVAGRPLATIIRNEVHVRWYRAIGLFEGLDFGYGSLVEDRSMKGITSTQIVTHVTCERGALRARVYRDSRFSGRRLPCVLEIPGDAFFGYANPRPFPFFLVRLGFAVAQAERRGSHEGGAFPGALVDVARALRAIRDRADDLGVDPTKIAVFGESSGGWFSSMLGALSAIRDPEILGGCDVYGAAACVVAYYPPTRFDRLDAMAKGQWLFTDPHDDPTSPESLFLGSSLKNDPAKSEAASAATYVNESTPPFFLIHGDADPMIHVEQSRRFFQALVAARGSAAVEPPDWRTRRPTLFDDADDNKWNRRGGRTSRGDNFFLCAPDHHHEYLELQGAGHATAAFSDVEIESLVLAFLKKWLSLGQDD</sequence>
<dbReference type="InterPro" id="IPR049492">
    <property type="entry name" value="BD-FAE-like_dom"/>
</dbReference>
<dbReference type="GO" id="GO:0006631">
    <property type="term" value="P:fatty acid metabolic process"/>
    <property type="evidence" value="ECO:0007669"/>
    <property type="project" value="TreeGrafter"/>
</dbReference>
<dbReference type="AlphaFoldDB" id="A0AAD7UKG8"/>
<evidence type="ECO:0000259" key="3">
    <source>
        <dbReference type="Pfam" id="PF20434"/>
    </source>
</evidence>
<dbReference type="Gene3D" id="3.40.50.12780">
    <property type="entry name" value="N-terminal domain of ligase-like"/>
    <property type="match status" value="1"/>
</dbReference>
<dbReference type="SUPFAM" id="SSF56801">
    <property type="entry name" value="Acetyl-CoA synthetase-like"/>
    <property type="match status" value="1"/>
</dbReference>
<dbReference type="Pfam" id="PF00501">
    <property type="entry name" value="AMP-binding"/>
    <property type="match status" value="1"/>
</dbReference>
<proteinExistence type="inferred from homology"/>
<dbReference type="PROSITE" id="PS00455">
    <property type="entry name" value="AMP_BINDING"/>
    <property type="match status" value="1"/>
</dbReference>
<evidence type="ECO:0000313" key="4">
    <source>
        <dbReference type="EMBL" id="KAJ8607476.1"/>
    </source>
</evidence>
<organism evidence="4 5">
    <name type="scientific">Chrysophaeum taylorii</name>
    <dbReference type="NCBI Taxonomy" id="2483200"/>
    <lineage>
        <taxon>Eukaryota</taxon>
        <taxon>Sar</taxon>
        <taxon>Stramenopiles</taxon>
        <taxon>Ochrophyta</taxon>
        <taxon>Pelagophyceae</taxon>
        <taxon>Pelagomonadales</taxon>
        <taxon>Pelagomonadaceae</taxon>
        <taxon>Chrysophaeum</taxon>
    </lineage>
</organism>
<dbReference type="Pfam" id="PF23562">
    <property type="entry name" value="AMP-binding_C_3"/>
    <property type="match status" value="1"/>
</dbReference>
<dbReference type="PANTHER" id="PTHR43201">
    <property type="entry name" value="ACYL-COA SYNTHETASE"/>
    <property type="match status" value="1"/>
</dbReference>
<dbReference type="EMBL" id="JAQMWT010000216">
    <property type="protein sequence ID" value="KAJ8607476.1"/>
    <property type="molecule type" value="Genomic_DNA"/>
</dbReference>
<dbReference type="InterPro" id="IPR042099">
    <property type="entry name" value="ANL_N_sf"/>
</dbReference>
<gene>
    <name evidence="4" type="ORF">CTAYLR_009436</name>
</gene>